<evidence type="ECO:0000313" key="3">
    <source>
        <dbReference type="Proteomes" id="UP000184330"/>
    </source>
</evidence>
<proteinExistence type="predicted"/>
<gene>
    <name evidence="2" type="ORF">PAC_15186</name>
</gene>
<dbReference type="OrthoDB" id="3485856at2759"/>
<protein>
    <submittedName>
        <fullName evidence="2">Uncharacterized protein</fullName>
    </submittedName>
</protein>
<feature type="compositionally biased region" description="Low complexity" evidence="1">
    <location>
        <begin position="121"/>
        <end position="135"/>
    </location>
</feature>
<feature type="region of interest" description="Disordered" evidence="1">
    <location>
        <begin position="1"/>
        <end position="142"/>
    </location>
</feature>
<feature type="region of interest" description="Disordered" evidence="1">
    <location>
        <begin position="458"/>
        <end position="515"/>
    </location>
</feature>
<feature type="compositionally biased region" description="Low complexity" evidence="1">
    <location>
        <begin position="30"/>
        <end position="41"/>
    </location>
</feature>
<feature type="compositionally biased region" description="Polar residues" evidence="1">
    <location>
        <begin position="49"/>
        <end position="93"/>
    </location>
</feature>
<evidence type="ECO:0000256" key="1">
    <source>
        <dbReference type="SAM" id="MobiDB-lite"/>
    </source>
</evidence>
<dbReference type="Proteomes" id="UP000184330">
    <property type="component" value="Unassembled WGS sequence"/>
</dbReference>
<dbReference type="EMBL" id="FJOG01000030">
    <property type="protein sequence ID" value="CZR65286.1"/>
    <property type="molecule type" value="Genomic_DNA"/>
</dbReference>
<organism evidence="2 3">
    <name type="scientific">Phialocephala subalpina</name>
    <dbReference type="NCBI Taxonomy" id="576137"/>
    <lineage>
        <taxon>Eukaryota</taxon>
        <taxon>Fungi</taxon>
        <taxon>Dikarya</taxon>
        <taxon>Ascomycota</taxon>
        <taxon>Pezizomycotina</taxon>
        <taxon>Leotiomycetes</taxon>
        <taxon>Helotiales</taxon>
        <taxon>Mollisiaceae</taxon>
        <taxon>Phialocephala</taxon>
        <taxon>Phialocephala fortinii species complex</taxon>
    </lineage>
</organism>
<feature type="compositionally biased region" description="Low complexity" evidence="1">
    <location>
        <begin position="461"/>
        <end position="475"/>
    </location>
</feature>
<name>A0A1L7XK27_9HELO</name>
<feature type="compositionally biased region" description="Basic and acidic residues" evidence="1">
    <location>
        <begin position="501"/>
        <end position="515"/>
    </location>
</feature>
<evidence type="ECO:0000313" key="2">
    <source>
        <dbReference type="EMBL" id="CZR65286.1"/>
    </source>
</evidence>
<reference evidence="2 3" key="1">
    <citation type="submission" date="2016-03" db="EMBL/GenBank/DDBJ databases">
        <authorList>
            <person name="Ploux O."/>
        </authorList>
    </citation>
    <scope>NUCLEOTIDE SEQUENCE [LARGE SCALE GENOMIC DNA]</scope>
    <source>
        <strain evidence="2 3">UAMH 11012</strain>
    </source>
</reference>
<dbReference type="AlphaFoldDB" id="A0A1L7XK27"/>
<accession>A0A1L7XK27</accession>
<sequence length="515" mass="56466">MPPIRNEKCIATSQDNSFDLPYPSPPPTPRVTSLPTTTSPLPNIPHHLPSSTTSITHATSPTLPKTNTLAPPEPTSSVPDPSTFVDSPTSNHCPAQPAPYIQPLAPVSPILTPSAPRTDNAIQPAPSDAASSPQSPVTPNDATCLDYEELSFQGPDARSASTLNIFEALLYHGILAPTKASRDSKLRVAGALKLIRSIRDGNPRTNQLLITRKITSRDYEQLLAQVAKDQSLQEYFNDKLRFDYTHGDSELTIRMPGAVHEFVAGRIHDVIVEQRFIFKQRPGTRSALLAQSIQTRESTDIQFPTRFLAKSDKKSPDKSYGYKDCLYPALVIEVAWSQRPLPLALLAKRYIQRSKGEIRTVVAVKIEYQQTMGARAHFLVWYAGRPNKRGVIEVNSPNIETMFRDEEGQAVPAADLRLSLTDFVCSNVAHSFADVKDEIIISSNDLCDILAKAEKRQFPEAQATQSTTGSTSKGAEGAKTSANNTFSKVKGVVTKSMAKPPEPRKSARLHGDTEH</sequence>
<keyword evidence="3" id="KW-1185">Reference proteome</keyword>